<evidence type="ECO:0000313" key="2">
    <source>
        <dbReference type="Proteomes" id="UP001451303"/>
    </source>
</evidence>
<gene>
    <name evidence="1" type="ORF">QR685DRAFT_484010</name>
</gene>
<dbReference type="Proteomes" id="UP001451303">
    <property type="component" value="Unassembled WGS sequence"/>
</dbReference>
<sequence length="108" mass="12064">MSIHDSANTSNERTETVRNFLTSHSIINTHWYGDEPDSEPPNATLLCQHQLPESGTKNLGEIHRLFGGAFEVGLLISENLYTNLYNTNAPDISKSRLRATTWTAMTSD</sequence>
<keyword evidence="2" id="KW-1185">Reference proteome</keyword>
<protein>
    <submittedName>
        <fullName evidence="1">Uncharacterized protein</fullName>
    </submittedName>
</protein>
<feature type="non-terminal residue" evidence="1">
    <location>
        <position position="108"/>
    </location>
</feature>
<reference evidence="1 2" key="1">
    <citation type="submission" date="2023-09" db="EMBL/GenBank/DDBJ databases">
        <title>Multi-omics analysis of a traditional fermented food reveals byproduct-associated fungal strains for waste-to-food upcycling.</title>
        <authorList>
            <consortium name="Lawrence Berkeley National Laboratory"/>
            <person name="Rekdal V.M."/>
            <person name="Villalobos-Escobedo J.M."/>
            <person name="Rodriguez-Valeron N."/>
            <person name="Garcia M.O."/>
            <person name="Vasquez D.P."/>
            <person name="Damayanti I."/>
            <person name="Sorensen P.M."/>
            <person name="Baidoo E.E."/>
            <person name="De Carvalho A.C."/>
            <person name="Riley R."/>
            <person name="Lipzen A."/>
            <person name="He G."/>
            <person name="Yan M."/>
            <person name="Haridas S."/>
            <person name="Daum C."/>
            <person name="Yoshinaga Y."/>
            <person name="Ng V."/>
            <person name="Grigoriev I.V."/>
            <person name="Munk R."/>
            <person name="Nuraida L."/>
            <person name="Wijaya C.H."/>
            <person name="Morales P.-C."/>
            <person name="Keasling J.D."/>
        </authorList>
    </citation>
    <scope>NUCLEOTIDE SEQUENCE [LARGE SCALE GENOMIC DNA]</scope>
    <source>
        <strain evidence="1 2">FGSC 2613</strain>
    </source>
</reference>
<accession>A0ABR3D043</accession>
<dbReference type="EMBL" id="JAVLET010000014">
    <property type="protein sequence ID" value="KAL0466046.1"/>
    <property type="molecule type" value="Genomic_DNA"/>
</dbReference>
<proteinExistence type="predicted"/>
<organism evidence="1 2">
    <name type="scientific">Neurospora intermedia</name>
    <dbReference type="NCBI Taxonomy" id="5142"/>
    <lineage>
        <taxon>Eukaryota</taxon>
        <taxon>Fungi</taxon>
        <taxon>Dikarya</taxon>
        <taxon>Ascomycota</taxon>
        <taxon>Pezizomycotina</taxon>
        <taxon>Sordariomycetes</taxon>
        <taxon>Sordariomycetidae</taxon>
        <taxon>Sordariales</taxon>
        <taxon>Sordariaceae</taxon>
        <taxon>Neurospora</taxon>
    </lineage>
</organism>
<evidence type="ECO:0000313" key="1">
    <source>
        <dbReference type="EMBL" id="KAL0466046.1"/>
    </source>
</evidence>
<comment type="caution">
    <text evidence="1">The sequence shown here is derived from an EMBL/GenBank/DDBJ whole genome shotgun (WGS) entry which is preliminary data.</text>
</comment>
<name>A0ABR3D043_NEUIN</name>